<keyword evidence="1" id="KW-1133">Transmembrane helix</keyword>
<dbReference type="EMBL" id="POUD01000150">
    <property type="protein sequence ID" value="PZG13656.1"/>
    <property type="molecule type" value="Genomic_DNA"/>
</dbReference>
<dbReference type="OrthoDB" id="3477305at2"/>
<feature type="transmembrane region" description="Helical" evidence="1">
    <location>
        <begin position="121"/>
        <end position="144"/>
    </location>
</feature>
<sequence>MQTTEISLLVLLAVAFVVYRQFRTRPTGRLGVLYTAGAMIAGGVIMGGLLDPVHPVLGLALFAVEALGAVALGVWRATTVRVWLDGSGATWAKGTGWTLVAWVASIAVRLGLYVAGQWLGLAPSAGGILIFVGLTIGVQAYLVARRGRALIAMNERPDTVER</sequence>
<protein>
    <recommendedName>
        <fullName evidence="4">DUF1453 domain-containing protein</fullName>
    </recommendedName>
</protein>
<dbReference type="Proteomes" id="UP000249304">
    <property type="component" value="Unassembled WGS sequence"/>
</dbReference>
<evidence type="ECO:0000256" key="1">
    <source>
        <dbReference type="SAM" id="Phobius"/>
    </source>
</evidence>
<comment type="caution">
    <text evidence="2">The sequence shown here is derived from an EMBL/GenBank/DDBJ whole genome shotgun (WGS) entry which is preliminary data.</text>
</comment>
<keyword evidence="3" id="KW-1185">Reference proteome</keyword>
<keyword evidence="1" id="KW-0472">Membrane</keyword>
<organism evidence="2 3">
    <name type="scientific">Nonomuraea aridisoli</name>
    <dbReference type="NCBI Taxonomy" id="2070368"/>
    <lineage>
        <taxon>Bacteria</taxon>
        <taxon>Bacillati</taxon>
        <taxon>Actinomycetota</taxon>
        <taxon>Actinomycetes</taxon>
        <taxon>Streptosporangiales</taxon>
        <taxon>Streptosporangiaceae</taxon>
        <taxon>Nonomuraea</taxon>
    </lineage>
</organism>
<feature type="transmembrane region" description="Helical" evidence="1">
    <location>
        <begin position="56"/>
        <end position="75"/>
    </location>
</feature>
<feature type="transmembrane region" description="Helical" evidence="1">
    <location>
        <begin position="96"/>
        <end position="115"/>
    </location>
</feature>
<feature type="transmembrane region" description="Helical" evidence="1">
    <location>
        <begin position="31"/>
        <end position="50"/>
    </location>
</feature>
<dbReference type="AlphaFoldDB" id="A0A2W2DNZ2"/>
<name>A0A2W2DNZ2_9ACTN</name>
<reference evidence="2 3" key="1">
    <citation type="submission" date="2018-01" db="EMBL/GenBank/DDBJ databases">
        <title>Draft genome sequence of Nonomuraea sp. KC333.</title>
        <authorList>
            <person name="Sahin N."/>
            <person name="Saygin H."/>
            <person name="Ay H."/>
        </authorList>
    </citation>
    <scope>NUCLEOTIDE SEQUENCE [LARGE SCALE GENOMIC DNA]</scope>
    <source>
        <strain evidence="2 3">KC333</strain>
    </source>
</reference>
<evidence type="ECO:0000313" key="3">
    <source>
        <dbReference type="Proteomes" id="UP000249304"/>
    </source>
</evidence>
<evidence type="ECO:0000313" key="2">
    <source>
        <dbReference type="EMBL" id="PZG13656.1"/>
    </source>
</evidence>
<keyword evidence="1" id="KW-0812">Transmembrane</keyword>
<evidence type="ECO:0008006" key="4">
    <source>
        <dbReference type="Google" id="ProtNLM"/>
    </source>
</evidence>
<proteinExistence type="predicted"/>
<dbReference type="RefSeq" id="WP_111182228.1">
    <property type="nucleotide sequence ID" value="NZ_POUD01000150.1"/>
</dbReference>
<accession>A0A2W2DNZ2</accession>
<gene>
    <name evidence="2" type="ORF">C1J01_29400</name>
</gene>